<dbReference type="KEGG" id="swp:swp_3620"/>
<organism evidence="1 2">
    <name type="scientific">Shewanella piezotolerans (strain WP3 / JCM 13877)</name>
    <dbReference type="NCBI Taxonomy" id="225849"/>
    <lineage>
        <taxon>Bacteria</taxon>
        <taxon>Pseudomonadati</taxon>
        <taxon>Pseudomonadota</taxon>
        <taxon>Gammaproteobacteria</taxon>
        <taxon>Alteromonadales</taxon>
        <taxon>Shewanellaceae</taxon>
        <taxon>Shewanella</taxon>
    </lineage>
</organism>
<dbReference type="AlphaFoldDB" id="B8CS20"/>
<dbReference type="eggNOG" id="ENOG5033QTZ">
    <property type="taxonomic scope" value="Bacteria"/>
</dbReference>
<dbReference type="Proteomes" id="UP000000753">
    <property type="component" value="Chromosome"/>
</dbReference>
<keyword evidence="2" id="KW-1185">Reference proteome</keyword>
<accession>B8CS20</accession>
<proteinExistence type="predicted"/>
<name>B8CS20_SHEPW</name>
<gene>
    <name evidence="1" type="ordered locus">swp_3620</name>
</gene>
<evidence type="ECO:0000313" key="1">
    <source>
        <dbReference type="EMBL" id="ACJ30310.1"/>
    </source>
</evidence>
<dbReference type="HOGENOM" id="CLU_572230_0_0_6"/>
<sequence>MSKTSVLGGDNSGELASISYMEGSDKLASCKPDISKNIANTYAEIEQLLLDLEENPKNKTAHIKLYSIISELSLTELETLSITLDSRNKVQRDLLLPLITSQLIELAPRKVLPFIEQYKPLPDSDPYLQHVKAVLAAKDSEFGFEIFEEDLIAADSDTGVPANREFISILAKHNLELLMHLLVQYKNKEIDISSELLSISYRLETSDEFSGFYDELRKLNDIGLLASPLMQWLEISPDDVFAKLNLIEDVDERKMLIEDAYNTWMYVDPETAANKRLADASNKKSELTDILRWWPDDESEQAWAWLSQQDGIDINSFKIQLLDELSYSSPDFLLKHLADVPLDNDEKTSFNHKIYSGLKRRSSEEAQQFLTTLSLSSQADVQALIDEKETPKTTPRESYRDSINKGFNQYFHYKEAKAFAVAIDDDGAFSWGYSVNRKDQQSANKAALEICQKNRRKSKVTDDCKIYAKGDSKLFNL</sequence>
<reference evidence="1 2" key="1">
    <citation type="journal article" date="2008" name="PLoS ONE">
        <title>Environmental adaptation: genomic analysis of the piezotolerant and psychrotolerant deep-sea iron reducing bacterium Shewanella piezotolerans WP3.</title>
        <authorList>
            <person name="Wang F."/>
            <person name="Wang J."/>
            <person name="Jian H."/>
            <person name="Zhang B."/>
            <person name="Li S."/>
            <person name="Wang F."/>
            <person name="Zeng X."/>
            <person name="Gao L."/>
            <person name="Bartlett D.H."/>
            <person name="Yu J."/>
            <person name="Hu S."/>
            <person name="Xiao X."/>
        </authorList>
    </citation>
    <scope>NUCLEOTIDE SEQUENCE [LARGE SCALE GENOMIC DNA]</scope>
    <source>
        <strain evidence="2">WP3 / JCM 13877</strain>
    </source>
</reference>
<dbReference type="EMBL" id="CP000472">
    <property type="protein sequence ID" value="ACJ30310.1"/>
    <property type="molecule type" value="Genomic_DNA"/>
</dbReference>
<evidence type="ECO:0000313" key="2">
    <source>
        <dbReference type="Proteomes" id="UP000000753"/>
    </source>
</evidence>
<protein>
    <submittedName>
        <fullName evidence="1">Uncharacterized protein</fullName>
    </submittedName>
</protein>